<organism evidence="1 2">
    <name type="scientific">Candidatus Gallacutalibacter pullicola</name>
    <dbReference type="NCBI Taxonomy" id="2840830"/>
    <lineage>
        <taxon>Bacteria</taxon>
        <taxon>Bacillati</taxon>
        <taxon>Bacillota</taxon>
        <taxon>Clostridia</taxon>
        <taxon>Eubacteriales</taxon>
        <taxon>Candidatus Gallacutalibacter</taxon>
    </lineage>
</organism>
<evidence type="ECO:0000313" key="1">
    <source>
        <dbReference type="EMBL" id="HIR58383.1"/>
    </source>
</evidence>
<dbReference type="Pfam" id="PF02620">
    <property type="entry name" value="YceD"/>
    <property type="match status" value="1"/>
</dbReference>
<comment type="caution">
    <text evidence="1">The sequence shown here is derived from an EMBL/GenBank/DDBJ whole genome shotgun (WGS) entry which is preliminary data.</text>
</comment>
<accession>A0A9D1DSX4</accession>
<dbReference type="EMBL" id="DVHF01000153">
    <property type="protein sequence ID" value="HIR58383.1"/>
    <property type="molecule type" value="Genomic_DNA"/>
</dbReference>
<proteinExistence type="predicted"/>
<reference evidence="1" key="2">
    <citation type="journal article" date="2021" name="PeerJ">
        <title>Extensive microbial diversity within the chicken gut microbiome revealed by metagenomics and culture.</title>
        <authorList>
            <person name="Gilroy R."/>
            <person name="Ravi A."/>
            <person name="Getino M."/>
            <person name="Pursley I."/>
            <person name="Horton D.L."/>
            <person name="Alikhan N.F."/>
            <person name="Baker D."/>
            <person name="Gharbi K."/>
            <person name="Hall N."/>
            <person name="Watson M."/>
            <person name="Adriaenssens E.M."/>
            <person name="Foster-Nyarko E."/>
            <person name="Jarju S."/>
            <person name="Secka A."/>
            <person name="Antonio M."/>
            <person name="Oren A."/>
            <person name="Chaudhuri R.R."/>
            <person name="La Ragione R."/>
            <person name="Hildebrand F."/>
            <person name="Pallen M.J."/>
        </authorList>
    </citation>
    <scope>NUCLEOTIDE SEQUENCE</scope>
    <source>
        <strain evidence="1">ChiSjej1B19-7085</strain>
    </source>
</reference>
<protein>
    <submittedName>
        <fullName evidence="1">DUF177 domain-containing protein</fullName>
    </submittedName>
</protein>
<dbReference type="PANTHER" id="PTHR34374:SF1">
    <property type="entry name" value="LARGE RIBOSOMAL RNA SUBUNIT ACCUMULATION PROTEIN YCED HOMOLOG 1, CHLOROPLASTIC"/>
    <property type="match status" value="1"/>
</dbReference>
<dbReference type="InterPro" id="IPR003772">
    <property type="entry name" value="YceD"/>
</dbReference>
<reference evidence="1" key="1">
    <citation type="submission" date="2020-10" db="EMBL/GenBank/DDBJ databases">
        <authorList>
            <person name="Gilroy R."/>
        </authorList>
    </citation>
    <scope>NUCLEOTIDE SEQUENCE</scope>
    <source>
        <strain evidence="1">ChiSjej1B19-7085</strain>
    </source>
</reference>
<gene>
    <name evidence="1" type="ORF">IAA54_12050</name>
</gene>
<sequence>MVLDLRNVFLEEGASLPFDYEMDLSSTDIDGAKPFVSPVSIKGIVRNSEGSARLEAEAGFDFSIPCDRCAEQIDRHYSYRFEHLLVLSLNEEDNDSYIEVQDYQLDLDELIRADILLELPTKFLCSPDCKGLCPKCGRNLNEGPCGCNTHQMDPRLEVLKKLID</sequence>
<dbReference type="PANTHER" id="PTHR34374">
    <property type="entry name" value="LARGE RIBOSOMAL RNA SUBUNIT ACCUMULATION PROTEIN YCED HOMOLOG 1, CHLOROPLASTIC"/>
    <property type="match status" value="1"/>
</dbReference>
<dbReference type="AlphaFoldDB" id="A0A9D1DSX4"/>
<name>A0A9D1DSX4_9FIRM</name>
<evidence type="ECO:0000313" key="2">
    <source>
        <dbReference type="Proteomes" id="UP000886785"/>
    </source>
</evidence>
<dbReference type="Proteomes" id="UP000886785">
    <property type="component" value="Unassembled WGS sequence"/>
</dbReference>